<evidence type="ECO:0000259" key="4">
    <source>
        <dbReference type="PROSITE" id="PS50893"/>
    </source>
</evidence>
<evidence type="ECO:0000256" key="2">
    <source>
        <dbReference type="ARBA" id="ARBA00022741"/>
    </source>
</evidence>
<dbReference type="Pfam" id="PF00005">
    <property type="entry name" value="ABC_tran"/>
    <property type="match status" value="1"/>
</dbReference>
<sequence length="271" mass="30333">MNTKEHTVEYPVENSKSVIEAEGVVTRFGERTIHNGVNLHIEKNEIYAILGESGSGKSVLMKEMIMLLKPNRGNISVLGRNVQDISHQEAQRLRSDWGVLFQFGALYSSLTIAENIEVQLKEYTNISKMMREKLVRSKLALVGLEAHVGTLYPSELSGGMIKRAALARALAMEPHLLFLDEPTSGLDPIGARNFDALIVELRNLLGITVVMITHDLDSIFGIVDRMAVLADKKVVAEGTLENVLQSKHPFVEAFFKNEYTKKRFKEKIKDV</sequence>
<dbReference type="InterPro" id="IPR017871">
    <property type="entry name" value="ABC_transporter-like_CS"/>
</dbReference>
<dbReference type="Gene3D" id="3.40.50.300">
    <property type="entry name" value="P-loop containing nucleotide triphosphate hydrolases"/>
    <property type="match status" value="1"/>
</dbReference>
<organism evidence="5">
    <name type="scientific">hydrothermal vent metagenome</name>
    <dbReference type="NCBI Taxonomy" id="652676"/>
    <lineage>
        <taxon>unclassified sequences</taxon>
        <taxon>metagenomes</taxon>
        <taxon>ecological metagenomes</taxon>
    </lineage>
</organism>
<dbReference type="SUPFAM" id="SSF52540">
    <property type="entry name" value="P-loop containing nucleoside triphosphate hydrolases"/>
    <property type="match status" value="1"/>
</dbReference>
<gene>
    <name evidence="5" type="ORF">MNB_SV-3-1226</name>
</gene>
<dbReference type="PANTHER" id="PTHR43023">
    <property type="entry name" value="PROTEIN TRIGALACTOSYLDIACYLGLYCEROL 3, CHLOROPLASTIC"/>
    <property type="match status" value="1"/>
</dbReference>
<dbReference type="AlphaFoldDB" id="A0A1W1CN46"/>
<proteinExistence type="predicted"/>
<keyword evidence="1" id="KW-0813">Transport</keyword>
<dbReference type="PANTHER" id="PTHR43023:SF3">
    <property type="entry name" value="PROTEIN TRIGALACTOSYLDIACYLGLYCEROL 3, CHLOROPLASTIC"/>
    <property type="match status" value="1"/>
</dbReference>
<name>A0A1W1CN46_9ZZZZ</name>
<evidence type="ECO:0000256" key="3">
    <source>
        <dbReference type="ARBA" id="ARBA00022840"/>
    </source>
</evidence>
<keyword evidence="3 5" id="KW-0067">ATP-binding</keyword>
<accession>A0A1W1CN46</accession>
<dbReference type="GO" id="GO:0005524">
    <property type="term" value="F:ATP binding"/>
    <property type="evidence" value="ECO:0007669"/>
    <property type="project" value="UniProtKB-KW"/>
</dbReference>
<dbReference type="InterPro" id="IPR003593">
    <property type="entry name" value="AAA+_ATPase"/>
</dbReference>
<reference evidence="5" key="1">
    <citation type="submission" date="2016-10" db="EMBL/GenBank/DDBJ databases">
        <authorList>
            <person name="de Groot N.N."/>
        </authorList>
    </citation>
    <scope>NUCLEOTIDE SEQUENCE</scope>
</reference>
<dbReference type="PROSITE" id="PS50893">
    <property type="entry name" value="ABC_TRANSPORTER_2"/>
    <property type="match status" value="1"/>
</dbReference>
<keyword evidence="2" id="KW-0547">Nucleotide-binding</keyword>
<evidence type="ECO:0000313" key="5">
    <source>
        <dbReference type="EMBL" id="SFV67310.1"/>
    </source>
</evidence>
<dbReference type="PROSITE" id="PS00211">
    <property type="entry name" value="ABC_TRANSPORTER_1"/>
    <property type="match status" value="1"/>
</dbReference>
<dbReference type="InterPro" id="IPR003439">
    <property type="entry name" value="ABC_transporter-like_ATP-bd"/>
</dbReference>
<feature type="domain" description="ABC transporter" evidence="4">
    <location>
        <begin position="19"/>
        <end position="256"/>
    </location>
</feature>
<dbReference type="SMART" id="SM00382">
    <property type="entry name" value="AAA"/>
    <property type="match status" value="1"/>
</dbReference>
<dbReference type="InterPro" id="IPR027417">
    <property type="entry name" value="P-loop_NTPase"/>
</dbReference>
<dbReference type="GO" id="GO:0016887">
    <property type="term" value="F:ATP hydrolysis activity"/>
    <property type="evidence" value="ECO:0007669"/>
    <property type="project" value="InterPro"/>
</dbReference>
<protein>
    <submittedName>
        <fullName evidence="5">Methionine ABC transporter ATP-binding protein</fullName>
    </submittedName>
</protein>
<dbReference type="EMBL" id="FPHI01000030">
    <property type="protein sequence ID" value="SFV67310.1"/>
    <property type="molecule type" value="Genomic_DNA"/>
</dbReference>
<evidence type="ECO:0000256" key="1">
    <source>
        <dbReference type="ARBA" id="ARBA00022448"/>
    </source>
</evidence>